<organism evidence="2 3">
    <name type="scientific">Trifolium medium</name>
    <dbReference type="NCBI Taxonomy" id="97028"/>
    <lineage>
        <taxon>Eukaryota</taxon>
        <taxon>Viridiplantae</taxon>
        <taxon>Streptophyta</taxon>
        <taxon>Embryophyta</taxon>
        <taxon>Tracheophyta</taxon>
        <taxon>Spermatophyta</taxon>
        <taxon>Magnoliopsida</taxon>
        <taxon>eudicotyledons</taxon>
        <taxon>Gunneridae</taxon>
        <taxon>Pentapetalae</taxon>
        <taxon>rosids</taxon>
        <taxon>fabids</taxon>
        <taxon>Fabales</taxon>
        <taxon>Fabaceae</taxon>
        <taxon>Papilionoideae</taxon>
        <taxon>50 kb inversion clade</taxon>
        <taxon>NPAAA clade</taxon>
        <taxon>Hologalegina</taxon>
        <taxon>IRL clade</taxon>
        <taxon>Trifolieae</taxon>
        <taxon>Trifolium</taxon>
    </lineage>
</organism>
<accession>A0A392S961</accession>
<evidence type="ECO:0000256" key="1">
    <source>
        <dbReference type="SAM" id="MobiDB-lite"/>
    </source>
</evidence>
<name>A0A392S961_9FABA</name>
<feature type="non-terminal residue" evidence="2">
    <location>
        <position position="40"/>
    </location>
</feature>
<keyword evidence="3" id="KW-1185">Reference proteome</keyword>
<dbReference type="Proteomes" id="UP000265520">
    <property type="component" value="Unassembled WGS sequence"/>
</dbReference>
<feature type="compositionally biased region" description="Basic residues" evidence="1">
    <location>
        <begin position="26"/>
        <end position="40"/>
    </location>
</feature>
<evidence type="ECO:0000313" key="2">
    <source>
        <dbReference type="EMBL" id="MCI44435.1"/>
    </source>
</evidence>
<proteinExistence type="predicted"/>
<sequence length="40" mass="4579">MAFEDAVSGTGRIGQVDSDGVVGCQKSRRNKWQRRRQWRG</sequence>
<feature type="region of interest" description="Disordered" evidence="1">
    <location>
        <begin position="1"/>
        <end position="40"/>
    </location>
</feature>
<dbReference type="EMBL" id="LXQA010330614">
    <property type="protein sequence ID" value="MCI44435.1"/>
    <property type="molecule type" value="Genomic_DNA"/>
</dbReference>
<protein>
    <submittedName>
        <fullName evidence="2">Uncharacterized protein</fullName>
    </submittedName>
</protein>
<reference evidence="2 3" key="1">
    <citation type="journal article" date="2018" name="Front. Plant Sci.">
        <title>Red Clover (Trifolium pratense) and Zigzag Clover (T. medium) - A Picture of Genomic Similarities and Differences.</title>
        <authorList>
            <person name="Dluhosova J."/>
            <person name="Istvanek J."/>
            <person name="Nedelnik J."/>
            <person name="Repkova J."/>
        </authorList>
    </citation>
    <scope>NUCLEOTIDE SEQUENCE [LARGE SCALE GENOMIC DNA]</scope>
    <source>
        <strain evidence="3">cv. 10/8</strain>
        <tissue evidence="2">Leaf</tissue>
    </source>
</reference>
<evidence type="ECO:0000313" key="3">
    <source>
        <dbReference type="Proteomes" id="UP000265520"/>
    </source>
</evidence>
<comment type="caution">
    <text evidence="2">The sequence shown here is derived from an EMBL/GenBank/DDBJ whole genome shotgun (WGS) entry which is preliminary data.</text>
</comment>
<dbReference type="AlphaFoldDB" id="A0A392S961"/>